<organism evidence="1">
    <name type="scientific">Ixodes ricinus</name>
    <name type="common">Common tick</name>
    <name type="synonym">Acarus ricinus</name>
    <dbReference type="NCBI Taxonomy" id="34613"/>
    <lineage>
        <taxon>Eukaryota</taxon>
        <taxon>Metazoa</taxon>
        <taxon>Ecdysozoa</taxon>
        <taxon>Arthropoda</taxon>
        <taxon>Chelicerata</taxon>
        <taxon>Arachnida</taxon>
        <taxon>Acari</taxon>
        <taxon>Parasitiformes</taxon>
        <taxon>Ixodida</taxon>
        <taxon>Ixodoidea</taxon>
        <taxon>Ixodidae</taxon>
        <taxon>Ixodinae</taxon>
        <taxon>Ixodes</taxon>
    </lineage>
</organism>
<dbReference type="AlphaFoldDB" id="A0A6B0U7P7"/>
<accession>A0A6B0U7P7</accession>
<evidence type="ECO:0000313" key="1">
    <source>
        <dbReference type="EMBL" id="MXU87648.1"/>
    </source>
</evidence>
<protein>
    <submittedName>
        <fullName evidence="1">Uncharacterized protein</fullName>
    </submittedName>
</protein>
<reference evidence="1" key="1">
    <citation type="submission" date="2019-12" db="EMBL/GenBank/DDBJ databases">
        <title>An insight into the sialome of adult female Ixodes ricinus ticks feeding for 6 days.</title>
        <authorList>
            <person name="Perner J."/>
            <person name="Ribeiro J.M.C."/>
        </authorList>
    </citation>
    <scope>NUCLEOTIDE SEQUENCE</scope>
    <source>
        <strain evidence="1">Semi-engorged</strain>
        <tissue evidence="1">Salivary glands</tissue>
    </source>
</reference>
<sequence length="97" mass="10506">MWGSEQTASLLLLSSSTEPNICSLFLEMVSSIQQNSEIFQPWCAFSIVRYVAVARRAIKFAECPARHVPPVPVSLLPCLAKALQSTAVTAPVDTALT</sequence>
<name>A0A6B0U7P7_IXORI</name>
<dbReference type="EMBL" id="GIFC01005565">
    <property type="protein sequence ID" value="MXU87648.1"/>
    <property type="molecule type" value="Transcribed_RNA"/>
</dbReference>
<proteinExistence type="predicted"/>